<dbReference type="InterPro" id="IPR047122">
    <property type="entry name" value="Trans-enoyl_RdTase-like"/>
</dbReference>
<keyword evidence="5" id="KW-1185">Reference proteome</keyword>
<protein>
    <recommendedName>
        <fullName evidence="3">Enoyl reductase (ER) domain-containing protein</fullName>
    </recommendedName>
</protein>
<dbReference type="Proteomes" id="UP000266272">
    <property type="component" value="Unassembled WGS sequence"/>
</dbReference>
<dbReference type="PANTHER" id="PTHR45348:SF2">
    <property type="entry name" value="ZINC-TYPE ALCOHOL DEHYDROGENASE-LIKE PROTEIN C2E1P3.01"/>
    <property type="match status" value="1"/>
</dbReference>
<evidence type="ECO:0000256" key="1">
    <source>
        <dbReference type="ARBA" id="ARBA00008072"/>
    </source>
</evidence>
<dbReference type="STRING" id="490622.A0A395NI84"/>
<dbReference type="AlphaFoldDB" id="A0A395NI84"/>
<dbReference type="SUPFAM" id="SSF51735">
    <property type="entry name" value="NAD(P)-binding Rossmann-fold domains"/>
    <property type="match status" value="1"/>
</dbReference>
<dbReference type="CDD" id="cd08249">
    <property type="entry name" value="enoyl_reductase_like"/>
    <property type="match status" value="1"/>
</dbReference>
<evidence type="ECO:0000313" key="5">
    <source>
        <dbReference type="Proteomes" id="UP000266272"/>
    </source>
</evidence>
<dbReference type="EMBL" id="PXOA01000414">
    <property type="protein sequence ID" value="RFU75760.1"/>
    <property type="molecule type" value="Genomic_DNA"/>
</dbReference>
<dbReference type="Gene3D" id="3.40.50.720">
    <property type="entry name" value="NAD(P)-binding Rossmann-like Domain"/>
    <property type="match status" value="1"/>
</dbReference>
<dbReference type="SUPFAM" id="SSF50129">
    <property type="entry name" value="GroES-like"/>
    <property type="match status" value="1"/>
</dbReference>
<sequence>MSLPQTTKVLVKRGQGKAAIEELPLPKLREGHVLVKTKAVSINPTDWKSLHSDNPKSIGLRLGCDFSGEVVALGPGVTNFKVGDRIAGINPGANVLEPEDGSYAEYLIAQADVQLHTPVSDEEAASLGVSVFTVLQLPSDPLATPIPILIYGGSTASGILGIQFAKASGYKVITTSSPRNFDYLKSLGADVVLDYKSPTVVDDIIAASDGELTLAWDCISEGDTPRICAGAFSDKGGKLGTLLGVDPATVHAINPNIDIALTLAYSIFGQPFDRLGGWQEGKPEDNEFAKEFRDLAEQLLREGKVKPSRIELNRGGSGLEGILVGLEELRQNKVSAAKLIYTF</sequence>
<dbReference type="Pfam" id="PF08240">
    <property type="entry name" value="ADH_N"/>
    <property type="match status" value="1"/>
</dbReference>
<proteinExistence type="inferred from homology"/>
<dbReference type="Pfam" id="PF00107">
    <property type="entry name" value="ADH_zinc_N"/>
    <property type="match status" value="1"/>
</dbReference>
<dbReference type="Gene3D" id="3.90.180.10">
    <property type="entry name" value="Medium-chain alcohol dehydrogenases, catalytic domain"/>
    <property type="match status" value="1"/>
</dbReference>
<comment type="similarity">
    <text evidence="1">Belongs to the zinc-containing alcohol dehydrogenase family.</text>
</comment>
<name>A0A395NI84_TRIAR</name>
<dbReference type="InterPro" id="IPR036291">
    <property type="entry name" value="NAD(P)-bd_dom_sf"/>
</dbReference>
<dbReference type="InterPro" id="IPR020843">
    <property type="entry name" value="ER"/>
</dbReference>
<dbReference type="OrthoDB" id="48317at2759"/>
<dbReference type="SMART" id="SM00829">
    <property type="entry name" value="PKS_ER"/>
    <property type="match status" value="1"/>
</dbReference>
<comment type="caution">
    <text evidence="4">The sequence shown here is derived from an EMBL/GenBank/DDBJ whole genome shotgun (WGS) entry which is preliminary data.</text>
</comment>
<feature type="domain" description="Enoyl reductase (ER)" evidence="3">
    <location>
        <begin position="14"/>
        <end position="340"/>
    </location>
</feature>
<evidence type="ECO:0000256" key="2">
    <source>
        <dbReference type="ARBA" id="ARBA00023002"/>
    </source>
</evidence>
<keyword evidence="2" id="KW-0560">Oxidoreductase</keyword>
<reference evidence="4 5" key="1">
    <citation type="journal article" date="2018" name="PLoS Pathog.">
        <title>Evolution of structural diversity of trichothecenes, a family of toxins produced by plant pathogenic and entomopathogenic fungi.</title>
        <authorList>
            <person name="Proctor R.H."/>
            <person name="McCormick S.P."/>
            <person name="Kim H.S."/>
            <person name="Cardoza R.E."/>
            <person name="Stanley A.M."/>
            <person name="Lindo L."/>
            <person name="Kelly A."/>
            <person name="Brown D.W."/>
            <person name="Lee T."/>
            <person name="Vaughan M.M."/>
            <person name="Alexander N.J."/>
            <person name="Busman M."/>
            <person name="Gutierrez S."/>
        </authorList>
    </citation>
    <scope>NUCLEOTIDE SEQUENCE [LARGE SCALE GENOMIC DNA]</scope>
    <source>
        <strain evidence="4 5">IBT 40837</strain>
    </source>
</reference>
<dbReference type="InterPro" id="IPR013154">
    <property type="entry name" value="ADH-like_N"/>
</dbReference>
<gene>
    <name evidence="4" type="ORF">TARUN_6519</name>
</gene>
<dbReference type="GO" id="GO:0016651">
    <property type="term" value="F:oxidoreductase activity, acting on NAD(P)H"/>
    <property type="evidence" value="ECO:0007669"/>
    <property type="project" value="InterPro"/>
</dbReference>
<organism evidence="4 5">
    <name type="scientific">Trichoderma arundinaceum</name>
    <dbReference type="NCBI Taxonomy" id="490622"/>
    <lineage>
        <taxon>Eukaryota</taxon>
        <taxon>Fungi</taxon>
        <taxon>Dikarya</taxon>
        <taxon>Ascomycota</taxon>
        <taxon>Pezizomycotina</taxon>
        <taxon>Sordariomycetes</taxon>
        <taxon>Hypocreomycetidae</taxon>
        <taxon>Hypocreales</taxon>
        <taxon>Hypocreaceae</taxon>
        <taxon>Trichoderma</taxon>
    </lineage>
</organism>
<dbReference type="InterPro" id="IPR011032">
    <property type="entry name" value="GroES-like_sf"/>
</dbReference>
<dbReference type="PANTHER" id="PTHR45348">
    <property type="entry name" value="HYPOTHETICAL OXIDOREDUCTASE (EUROFUNG)"/>
    <property type="match status" value="1"/>
</dbReference>
<accession>A0A395NI84</accession>
<evidence type="ECO:0000259" key="3">
    <source>
        <dbReference type="SMART" id="SM00829"/>
    </source>
</evidence>
<dbReference type="InterPro" id="IPR013149">
    <property type="entry name" value="ADH-like_C"/>
</dbReference>
<evidence type="ECO:0000313" key="4">
    <source>
        <dbReference type="EMBL" id="RFU75760.1"/>
    </source>
</evidence>